<sequence length="185" mass="20875">MKSRKEKLSYLRKKDFISILITTVTSALIFIFLKRYFLATSEVSIFSYIGFLGAIIVVIISYFESKSEDPFVTGKTLTLGVMNSFVAAAVVIVLLSFKFGLILSVIAIDILIIIARELGRNNRQKMINKYMNRTGKIVKDCGKGKYIMDLNSQNVNVYSKDKLILGNNVKVSELNGTYIYVEKID</sequence>
<proteinExistence type="predicted"/>
<dbReference type="RefSeq" id="WP_091973648.1">
    <property type="nucleotide sequence ID" value="NZ_CAUWDX010000017.1"/>
</dbReference>
<organism evidence="2 3">
    <name type="scientific">Peptostreptococcus russellii</name>
    <dbReference type="NCBI Taxonomy" id="215200"/>
    <lineage>
        <taxon>Bacteria</taxon>
        <taxon>Bacillati</taxon>
        <taxon>Bacillota</taxon>
        <taxon>Clostridia</taxon>
        <taxon>Peptostreptococcales</taxon>
        <taxon>Peptostreptococcaceae</taxon>
        <taxon>Peptostreptococcus</taxon>
    </lineage>
</organism>
<keyword evidence="1" id="KW-1133">Transmembrane helix</keyword>
<feature type="transmembrane region" description="Helical" evidence="1">
    <location>
        <begin position="45"/>
        <end position="64"/>
    </location>
</feature>
<dbReference type="GO" id="GO:0006508">
    <property type="term" value="P:proteolysis"/>
    <property type="evidence" value="ECO:0007669"/>
    <property type="project" value="UniProtKB-KW"/>
</dbReference>
<keyword evidence="1" id="KW-0812">Transmembrane</keyword>
<reference evidence="2 3" key="1">
    <citation type="submission" date="2016-10" db="EMBL/GenBank/DDBJ databases">
        <authorList>
            <person name="de Groot N.N."/>
        </authorList>
    </citation>
    <scope>NUCLEOTIDE SEQUENCE [LARGE SCALE GENOMIC DNA]</scope>
    <source>
        <strain evidence="2 3">Calf135</strain>
    </source>
</reference>
<protein>
    <submittedName>
        <fullName evidence="2">Membrane protein implicated in regulation of membrane protease activity</fullName>
    </submittedName>
</protein>
<dbReference type="SUPFAM" id="SSF141322">
    <property type="entry name" value="NfeD domain-like"/>
    <property type="match status" value="1"/>
</dbReference>
<gene>
    <name evidence="2" type="ORF">SAMN05216454_101266</name>
</gene>
<name>A0A1H8EXW1_9FIRM</name>
<keyword evidence="1" id="KW-0472">Membrane</keyword>
<dbReference type="AlphaFoldDB" id="A0A1H8EXW1"/>
<keyword evidence="2" id="KW-0645">Protease</keyword>
<dbReference type="Proteomes" id="UP000199512">
    <property type="component" value="Unassembled WGS sequence"/>
</dbReference>
<keyword evidence="3" id="KW-1185">Reference proteome</keyword>
<dbReference type="EMBL" id="FODF01000001">
    <property type="protein sequence ID" value="SEN23588.1"/>
    <property type="molecule type" value="Genomic_DNA"/>
</dbReference>
<feature type="transmembrane region" description="Helical" evidence="1">
    <location>
        <begin position="101"/>
        <end position="119"/>
    </location>
</feature>
<evidence type="ECO:0000256" key="1">
    <source>
        <dbReference type="SAM" id="Phobius"/>
    </source>
</evidence>
<dbReference type="OrthoDB" id="2088028at2"/>
<dbReference type="GO" id="GO:0008233">
    <property type="term" value="F:peptidase activity"/>
    <property type="evidence" value="ECO:0007669"/>
    <property type="project" value="UniProtKB-KW"/>
</dbReference>
<feature type="transmembrane region" description="Helical" evidence="1">
    <location>
        <begin position="16"/>
        <end position="33"/>
    </location>
</feature>
<feature type="transmembrane region" description="Helical" evidence="1">
    <location>
        <begin position="76"/>
        <end position="95"/>
    </location>
</feature>
<keyword evidence="2" id="KW-0378">Hydrolase</keyword>
<evidence type="ECO:0000313" key="3">
    <source>
        <dbReference type="Proteomes" id="UP000199512"/>
    </source>
</evidence>
<evidence type="ECO:0000313" key="2">
    <source>
        <dbReference type="EMBL" id="SEN23588.1"/>
    </source>
</evidence>
<accession>A0A1H8EXW1</accession>